<comment type="subcellular location">
    <subcellularLocation>
        <location evidence="1 10">Cytoplasm</location>
    </subcellularLocation>
</comment>
<dbReference type="AlphaFoldDB" id="A0A1H8ABL0"/>
<dbReference type="RefSeq" id="WP_089917107.1">
    <property type="nucleotide sequence ID" value="NZ_FOBB01000005.1"/>
</dbReference>
<keyword evidence="5 10" id="KW-0159">Chromosome partition</keyword>
<feature type="active site" evidence="10">
    <location>
        <position position="172"/>
    </location>
</feature>
<feature type="active site" evidence="10">
    <location>
        <position position="148"/>
    </location>
</feature>
<evidence type="ECO:0000256" key="7">
    <source>
        <dbReference type="ARBA" id="ARBA00023125"/>
    </source>
</evidence>
<evidence type="ECO:0000256" key="8">
    <source>
        <dbReference type="ARBA" id="ARBA00023172"/>
    </source>
</evidence>
<evidence type="ECO:0000259" key="12">
    <source>
        <dbReference type="PROSITE" id="PS51900"/>
    </source>
</evidence>
<keyword evidence="7 10" id="KW-0238">DNA-binding</keyword>
<dbReference type="GO" id="GO:0051301">
    <property type="term" value="P:cell division"/>
    <property type="evidence" value="ECO:0007669"/>
    <property type="project" value="UniProtKB-KW"/>
</dbReference>
<evidence type="ECO:0000256" key="10">
    <source>
        <dbReference type="HAMAP-Rule" id="MF_01808"/>
    </source>
</evidence>
<evidence type="ECO:0000313" key="13">
    <source>
        <dbReference type="EMBL" id="SEM68110.1"/>
    </source>
</evidence>
<keyword evidence="14" id="KW-1185">Reference proteome</keyword>
<dbReference type="SUPFAM" id="SSF47823">
    <property type="entry name" value="lambda integrase-like, N-terminal domain"/>
    <property type="match status" value="1"/>
</dbReference>
<gene>
    <name evidence="10" type="primary">xerC</name>
    <name evidence="13" type="ORF">SAMN04488505_105386</name>
</gene>
<dbReference type="Gene3D" id="1.10.443.10">
    <property type="entry name" value="Intergrase catalytic core"/>
    <property type="match status" value="1"/>
</dbReference>
<dbReference type="Proteomes" id="UP000198984">
    <property type="component" value="Unassembled WGS sequence"/>
</dbReference>
<organism evidence="13 14">
    <name type="scientific">Chitinophaga rupis</name>
    <dbReference type="NCBI Taxonomy" id="573321"/>
    <lineage>
        <taxon>Bacteria</taxon>
        <taxon>Pseudomonadati</taxon>
        <taxon>Bacteroidota</taxon>
        <taxon>Chitinophagia</taxon>
        <taxon>Chitinophagales</taxon>
        <taxon>Chitinophagaceae</taxon>
        <taxon>Chitinophaga</taxon>
    </lineage>
</organism>
<dbReference type="InterPro" id="IPR010998">
    <property type="entry name" value="Integrase_recombinase_N"/>
</dbReference>
<dbReference type="PANTHER" id="PTHR30349">
    <property type="entry name" value="PHAGE INTEGRASE-RELATED"/>
    <property type="match status" value="1"/>
</dbReference>
<evidence type="ECO:0000256" key="6">
    <source>
        <dbReference type="ARBA" id="ARBA00022908"/>
    </source>
</evidence>
<accession>A0A1H8ABL0</accession>
<feature type="active site" description="O-(3'-phospho-DNA)-tyrosine intermediate" evidence="10">
    <location>
        <position position="279"/>
    </location>
</feature>
<dbReference type="SUPFAM" id="SSF56349">
    <property type="entry name" value="DNA breaking-rejoining enzymes"/>
    <property type="match status" value="1"/>
</dbReference>
<reference evidence="13 14" key="1">
    <citation type="submission" date="2016-10" db="EMBL/GenBank/DDBJ databases">
        <authorList>
            <person name="de Groot N.N."/>
        </authorList>
    </citation>
    <scope>NUCLEOTIDE SEQUENCE [LARGE SCALE GENOMIC DNA]</scope>
    <source>
        <strain evidence="13 14">DSM 21039</strain>
    </source>
</reference>
<dbReference type="Pfam" id="PF00589">
    <property type="entry name" value="Phage_integrase"/>
    <property type="match status" value="1"/>
</dbReference>
<dbReference type="InterPro" id="IPR044068">
    <property type="entry name" value="CB"/>
</dbReference>
<dbReference type="InterPro" id="IPR011010">
    <property type="entry name" value="DNA_brk_join_enz"/>
</dbReference>
<feature type="domain" description="Core-binding (CB)" evidence="12">
    <location>
        <begin position="1"/>
        <end position="87"/>
    </location>
</feature>
<keyword evidence="3 10" id="KW-0963">Cytoplasm</keyword>
<evidence type="ECO:0000256" key="3">
    <source>
        <dbReference type="ARBA" id="ARBA00022490"/>
    </source>
</evidence>
<dbReference type="InterPro" id="IPR013762">
    <property type="entry name" value="Integrase-like_cat_sf"/>
</dbReference>
<comment type="subunit">
    <text evidence="10">Forms a cyclic heterotetrameric complex composed of two molecules of XerC and two molecules of XerD.</text>
</comment>
<evidence type="ECO:0000256" key="1">
    <source>
        <dbReference type="ARBA" id="ARBA00004496"/>
    </source>
</evidence>
<keyword evidence="4 10" id="KW-0132">Cell division</keyword>
<comment type="similarity">
    <text evidence="2">Belongs to the 'phage' integrase family. XerD subfamily.</text>
</comment>
<dbReference type="InterPro" id="IPR023009">
    <property type="entry name" value="Tyrosine_recombinase_XerC/XerD"/>
</dbReference>
<dbReference type="Pfam" id="PF02899">
    <property type="entry name" value="Phage_int_SAM_1"/>
    <property type="match status" value="1"/>
</dbReference>
<evidence type="ECO:0000256" key="4">
    <source>
        <dbReference type="ARBA" id="ARBA00022618"/>
    </source>
</evidence>
<dbReference type="InterPro" id="IPR011932">
    <property type="entry name" value="Recomb_XerD"/>
</dbReference>
<keyword evidence="6 10" id="KW-0229">DNA integration</keyword>
<comment type="function">
    <text evidence="10">Site-specific tyrosine recombinase, which acts by catalyzing the cutting and rejoining of the recombining DNA molecules. The XerC-XerD complex is essential to convert dimers of the bacterial chromosome into monomers to permit their segregation at cell division. It also contributes to the segregational stability of plasmids.</text>
</comment>
<proteinExistence type="inferred from homology"/>
<dbReference type="Gene3D" id="1.10.150.130">
    <property type="match status" value="1"/>
</dbReference>
<dbReference type="GO" id="GO:0009037">
    <property type="term" value="F:tyrosine-based site-specific recombinase activity"/>
    <property type="evidence" value="ECO:0007669"/>
    <property type="project" value="UniProtKB-UniRule"/>
</dbReference>
<evidence type="ECO:0000256" key="2">
    <source>
        <dbReference type="ARBA" id="ARBA00010450"/>
    </source>
</evidence>
<dbReference type="InterPro" id="IPR004107">
    <property type="entry name" value="Integrase_SAM-like_N"/>
</dbReference>
<dbReference type="GO" id="GO:0005737">
    <property type="term" value="C:cytoplasm"/>
    <property type="evidence" value="ECO:0007669"/>
    <property type="project" value="UniProtKB-SubCell"/>
</dbReference>
<dbReference type="NCBIfam" id="TIGR02225">
    <property type="entry name" value="recomb_XerD"/>
    <property type="match status" value="1"/>
</dbReference>
<dbReference type="GO" id="GO:0006313">
    <property type="term" value="P:DNA transposition"/>
    <property type="evidence" value="ECO:0007669"/>
    <property type="project" value="UniProtKB-UniRule"/>
</dbReference>
<dbReference type="GO" id="GO:0007059">
    <property type="term" value="P:chromosome segregation"/>
    <property type="evidence" value="ECO:0007669"/>
    <property type="project" value="UniProtKB-UniRule"/>
</dbReference>
<feature type="domain" description="Tyr recombinase" evidence="11">
    <location>
        <begin position="108"/>
        <end position="292"/>
    </location>
</feature>
<dbReference type="PROSITE" id="PS51898">
    <property type="entry name" value="TYR_RECOMBINASE"/>
    <property type="match status" value="1"/>
</dbReference>
<evidence type="ECO:0000256" key="9">
    <source>
        <dbReference type="ARBA" id="ARBA00023306"/>
    </source>
</evidence>
<feature type="active site" evidence="10">
    <location>
        <position position="270"/>
    </location>
</feature>
<evidence type="ECO:0000259" key="11">
    <source>
        <dbReference type="PROSITE" id="PS51898"/>
    </source>
</evidence>
<dbReference type="InterPro" id="IPR002104">
    <property type="entry name" value="Integrase_catalytic"/>
</dbReference>
<dbReference type="EMBL" id="FOBB01000005">
    <property type="protein sequence ID" value="SEM68110.1"/>
    <property type="molecule type" value="Genomic_DNA"/>
</dbReference>
<dbReference type="CDD" id="cd00798">
    <property type="entry name" value="INT_XerDC_C"/>
    <property type="match status" value="1"/>
</dbReference>
<dbReference type="InterPro" id="IPR050090">
    <property type="entry name" value="Tyrosine_recombinase_XerCD"/>
</dbReference>
<keyword evidence="8 10" id="KW-0233">DNA recombination</keyword>
<dbReference type="PROSITE" id="PS51900">
    <property type="entry name" value="CB"/>
    <property type="match status" value="1"/>
</dbReference>
<dbReference type="OrthoDB" id="9801717at2"/>
<dbReference type="NCBIfam" id="NF001399">
    <property type="entry name" value="PRK00283.1"/>
    <property type="match status" value="1"/>
</dbReference>
<dbReference type="STRING" id="573321.SAMN04488505_105386"/>
<name>A0A1H8ABL0_9BACT</name>
<protein>
    <recommendedName>
        <fullName evidence="10">Tyrosine recombinase XerC</fullName>
    </recommendedName>
</protein>
<evidence type="ECO:0000313" key="14">
    <source>
        <dbReference type="Proteomes" id="UP000198984"/>
    </source>
</evidence>
<evidence type="ECO:0000256" key="5">
    <source>
        <dbReference type="ARBA" id="ARBA00022829"/>
    </source>
</evidence>
<dbReference type="GO" id="GO:0003677">
    <property type="term" value="F:DNA binding"/>
    <property type="evidence" value="ECO:0007669"/>
    <property type="project" value="UniProtKB-UniRule"/>
</dbReference>
<dbReference type="HAMAP" id="MF_01808">
    <property type="entry name" value="Recomb_XerC_XerD"/>
    <property type="match status" value="1"/>
</dbReference>
<dbReference type="PANTHER" id="PTHR30349:SF81">
    <property type="entry name" value="TYROSINE RECOMBINASE XERC"/>
    <property type="match status" value="1"/>
</dbReference>
<feature type="active site" evidence="10">
    <location>
        <position position="247"/>
    </location>
</feature>
<sequence>MWNVYLKGFSAYMQLERSLSDNSVQAYIRDVEKLEQYLLANDKKISPEQVTLDDLQSCTQWIAQLGMTATSQARIISGIKAFYKYLLMEDLIKEDPTQLLEAPKIRRKLPDVLSFAEIENIIGQIKAGTPEGQRNRAILETMYSCGLRVSEVVNLKISQLHFDAGFIRVIGKGNKERLVPIGRDAIKYINLYANEVRVHVPIKKGQEDTLFLNRRGSGLSRVMIFLVIKELTAAAGIQKQVSPHTFRHSFATHLVEGGADLRAVQEMLGHESITTTEIYTHLDREYLRDTLQRFHPRF</sequence>
<keyword evidence="9 10" id="KW-0131">Cell cycle</keyword>
<feature type="active site" evidence="10">
    <location>
        <position position="244"/>
    </location>
</feature>
<comment type="similarity">
    <text evidence="10">Belongs to the 'phage' integrase family. XerC subfamily.</text>
</comment>